<dbReference type="PANTHER" id="PTHR13285:SF18">
    <property type="entry name" value="PROTEIN-CYSTEINE N-PALMITOYLTRANSFERASE RASP"/>
    <property type="match status" value="1"/>
</dbReference>
<dbReference type="GO" id="GO:0006506">
    <property type="term" value="P:GPI anchor biosynthetic process"/>
    <property type="evidence" value="ECO:0007669"/>
    <property type="project" value="TreeGrafter"/>
</dbReference>
<evidence type="ECO:0000256" key="2">
    <source>
        <dbReference type="ARBA" id="ARBA00010323"/>
    </source>
</evidence>
<accession>A0A9P6DU43</accession>
<evidence type="ECO:0000256" key="4">
    <source>
        <dbReference type="ARBA" id="ARBA00022989"/>
    </source>
</evidence>
<dbReference type="PANTHER" id="PTHR13285">
    <property type="entry name" value="ACYLTRANSFERASE"/>
    <property type="match status" value="1"/>
</dbReference>
<evidence type="ECO:0000256" key="5">
    <source>
        <dbReference type="ARBA" id="ARBA00023136"/>
    </source>
</evidence>
<feature type="transmembrane region" description="Helical" evidence="6">
    <location>
        <begin position="323"/>
        <end position="345"/>
    </location>
</feature>
<feature type="transmembrane region" description="Helical" evidence="6">
    <location>
        <begin position="189"/>
        <end position="206"/>
    </location>
</feature>
<name>A0A9P6DU43_9AGAM</name>
<keyword evidence="5 6" id="KW-0472">Membrane</keyword>
<feature type="transmembrane region" description="Helical" evidence="6">
    <location>
        <begin position="52"/>
        <end position="71"/>
    </location>
</feature>
<evidence type="ECO:0000313" key="7">
    <source>
        <dbReference type="EMBL" id="KAF9514956.1"/>
    </source>
</evidence>
<comment type="caution">
    <text evidence="7">The sequence shown here is derived from an EMBL/GenBank/DDBJ whole genome shotgun (WGS) entry which is preliminary data.</text>
</comment>
<reference evidence="7" key="1">
    <citation type="journal article" date="2020" name="Nat. Commun.">
        <title>Large-scale genome sequencing of mycorrhizal fungi provides insights into the early evolution of symbiotic traits.</title>
        <authorList>
            <person name="Miyauchi S."/>
            <person name="Kiss E."/>
            <person name="Kuo A."/>
            <person name="Drula E."/>
            <person name="Kohler A."/>
            <person name="Sanchez-Garcia M."/>
            <person name="Morin E."/>
            <person name="Andreopoulos B."/>
            <person name="Barry K.W."/>
            <person name="Bonito G."/>
            <person name="Buee M."/>
            <person name="Carver A."/>
            <person name="Chen C."/>
            <person name="Cichocki N."/>
            <person name="Clum A."/>
            <person name="Culley D."/>
            <person name="Crous P.W."/>
            <person name="Fauchery L."/>
            <person name="Girlanda M."/>
            <person name="Hayes R.D."/>
            <person name="Keri Z."/>
            <person name="LaButti K."/>
            <person name="Lipzen A."/>
            <person name="Lombard V."/>
            <person name="Magnuson J."/>
            <person name="Maillard F."/>
            <person name="Murat C."/>
            <person name="Nolan M."/>
            <person name="Ohm R.A."/>
            <person name="Pangilinan J."/>
            <person name="Pereira M.F."/>
            <person name="Perotto S."/>
            <person name="Peter M."/>
            <person name="Pfister S."/>
            <person name="Riley R."/>
            <person name="Sitrit Y."/>
            <person name="Stielow J.B."/>
            <person name="Szollosi G."/>
            <person name="Zifcakova L."/>
            <person name="Stursova M."/>
            <person name="Spatafora J.W."/>
            <person name="Tedersoo L."/>
            <person name="Vaario L.M."/>
            <person name="Yamada A."/>
            <person name="Yan M."/>
            <person name="Wang P."/>
            <person name="Xu J."/>
            <person name="Bruns T."/>
            <person name="Baldrian P."/>
            <person name="Vilgalys R."/>
            <person name="Dunand C."/>
            <person name="Henrissat B."/>
            <person name="Grigoriev I.V."/>
            <person name="Hibbett D."/>
            <person name="Nagy L.G."/>
            <person name="Martin F.M."/>
        </authorList>
    </citation>
    <scope>NUCLEOTIDE SEQUENCE</scope>
    <source>
        <strain evidence="7">UP504</strain>
    </source>
</reference>
<dbReference type="OrthoDB" id="420606at2759"/>
<feature type="transmembrane region" description="Helical" evidence="6">
    <location>
        <begin position="441"/>
        <end position="463"/>
    </location>
</feature>
<dbReference type="InterPro" id="IPR051085">
    <property type="entry name" value="MB_O-acyltransferase"/>
</dbReference>
<dbReference type="Pfam" id="PF03062">
    <property type="entry name" value="MBOAT"/>
    <property type="match status" value="1"/>
</dbReference>
<dbReference type="EMBL" id="MU128955">
    <property type="protein sequence ID" value="KAF9514956.1"/>
    <property type="molecule type" value="Genomic_DNA"/>
</dbReference>
<organism evidence="7 8">
    <name type="scientific">Hydnum rufescens UP504</name>
    <dbReference type="NCBI Taxonomy" id="1448309"/>
    <lineage>
        <taxon>Eukaryota</taxon>
        <taxon>Fungi</taxon>
        <taxon>Dikarya</taxon>
        <taxon>Basidiomycota</taxon>
        <taxon>Agaricomycotina</taxon>
        <taxon>Agaricomycetes</taxon>
        <taxon>Cantharellales</taxon>
        <taxon>Hydnaceae</taxon>
        <taxon>Hydnum</taxon>
    </lineage>
</organism>
<keyword evidence="3 6" id="KW-0812">Transmembrane</keyword>
<keyword evidence="4 6" id="KW-1133">Transmembrane helix</keyword>
<dbReference type="GO" id="GO:0008374">
    <property type="term" value="F:O-acyltransferase activity"/>
    <property type="evidence" value="ECO:0007669"/>
    <property type="project" value="TreeGrafter"/>
</dbReference>
<comment type="subcellular location">
    <subcellularLocation>
        <location evidence="1">Membrane</location>
        <topology evidence="1">Multi-pass membrane protein</topology>
    </subcellularLocation>
</comment>
<evidence type="ECO:0000256" key="3">
    <source>
        <dbReference type="ARBA" id="ARBA00022692"/>
    </source>
</evidence>
<evidence type="ECO:0000256" key="1">
    <source>
        <dbReference type="ARBA" id="ARBA00004141"/>
    </source>
</evidence>
<evidence type="ECO:0008006" key="9">
    <source>
        <dbReference type="Google" id="ProtNLM"/>
    </source>
</evidence>
<protein>
    <recommendedName>
        <fullName evidence="9">Glycerol transporter</fullName>
    </recommendedName>
</protein>
<proteinExistence type="inferred from homology"/>
<feature type="transmembrane region" description="Helical" evidence="6">
    <location>
        <begin position="284"/>
        <end position="302"/>
    </location>
</feature>
<dbReference type="GO" id="GO:0016020">
    <property type="term" value="C:membrane"/>
    <property type="evidence" value="ECO:0007669"/>
    <property type="project" value="UniProtKB-SubCell"/>
</dbReference>
<comment type="similarity">
    <text evidence="2">Belongs to the membrane-bound acyltransferase family.</text>
</comment>
<feature type="transmembrane region" description="Helical" evidence="6">
    <location>
        <begin position="357"/>
        <end position="373"/>
    </location>
</feature>
<dbReference type="InterPro" id="IPR004299">
    <property type="entry name" value="MBOAT_fam"/>
</dbReference>
<feature type="transmembrane region" description="Helical" evidence="6">
    <location>
        <begin position="409"/>
        <end position="435"/>
    </location>
</feature>
<feature type="transmembrane region" description="Helical" evidence="6">
    <location>
        <begin position="518"/>
        <end position="535"/>
    </location>
</feature>
<keyword evidence="8" id="KW-1185">Reference proteome</keyword>
<dbReference type="AlphaFoldDB" id="A0A9P6DU43"/>
<dbReference type="Proteomes" id="UP000886523">
    <property type="component" value="Unassembled WGS sequence"/>
</dbReference>
<dbReference type="GO" id="GO:0005783">
    <property type="term" value="C:endoplasmic reticulum"/>
    <property type="evidence" value="ECO:0007669"/>
    <property type="project" value="TreeGrafter"/>
</dbReference>
<feature type="transmembrane region" description="Helical" evidence="6">
    <location>
        <begin position="475"/>
        <end position="498"/>
    </location>
</feature>
<gene>
    <name evidence="7" type="ORF">BS47DRAFT_1372183</name>
</gene>
<evidence type="ECO:0000313" key="8">
    <source>
        <dbReference type="Proteomes" id="UP000886523"/>
    </source>
</evidence>
<feature type="transmembrane region" description="Helical" evidence="6">
    <location>
        <begin position="152"/>
        <end position="177"/>
    </location>
</feature>
<sequence length="550" mass="63004">MASAPYHSPPPDLSWSVNGIVDLTVHVDSSTKFQSDSQASNVRVPRWRTPEFALYAVIFVIVVPYMAMSAVELSQHPKATHPNYPSYQHRLSRGWLFGRAVDNSDTQYRSFRDNIPGLCFLSSLYLGSGYLYTRIAIPGNTPTTSLEYRTQFISVFSCIMLCALHGTSALKIFAILYVNYHIAKQTRGVPVGVLLTWIFNISIIFANELFDGYHYAALHPALGPLDRIRGLYPRWHVGFNITMLRLVSFNLDHYWASSQTGDSLNERLRRSTAHPLGVYNFTNYLAYAIYPPLYIAGPIMTFNDFMWQLRRPHSMSAYARASYAARFFFSFIVMEFVLHYIYVVAIKDTKAWNGDTAFQLAMIGYWNLLILWLKMDPPENMVRCISNAYSTLGFWRSWHRSYNLWLIRYIYVPVGGSTSTILPKLVVFTFVALWHDLSMRLLIWGWLISLFILPEVIATAVLPESKYGEKPWYRHVCAAGGVMNLLMMMTANLVGFVLGTEGMVYLAGKLFGTWEGMRFLSIALPSLFVAIQVMFEYREAEKRRGIVRRC</sequence>
<evidence type="ECO:0000256" key="6">
    <source>
        <dbReference type="SAM" id="Phobius"/>
    </source>
</evidence>
<feature type="transmembrane region" description="Helical" evidence="6">
    <location>
        <begin position="115"/>
        <end position="132"/>
    </location>
</feature>